<reference evidence="1" key="1">
    <citation type="submission" date="2021-01" db="EMBL/GenBank/DDBJ databases">
        <title>Whole genome shotgun sequence of Actinocatenispora rupis NBRC 107355.</title>
        <authorList>
            <person name="Komaki H."/>
            <person name="Tamura T."/>
        </authorList>
    </citation>
    <scope>NUCLEOTIDE SEQUENCE</scope>
    <source>
        <strain evidence="1">NBRC 107355</strain>
    </source>
</reference>
<evidence type="ECO:0000313" key="1">
    <source>
        <dbReference type="EMBL" id="GID10904.1"/>
    </source>
</evidence>
<gene>
    <name evidence="1" type="ORF">Aru02nite_17930</name>
</gene>
<evidence type="ECO:0008006" key="3">
    <source>
        <dbReference type="Google" id="ProtNLM"/>
    </source>
</evidence>
<dbReference type="AlphaFoldDB" id="A0A8J3NCX1"/>
<dbReference type="Proteomes" id="UP000612808">
    <property type="component" value="Unassembled WGS sequence"/>
</dbReference>
<proteinExistence type="predicted"/>
<evidence type="ECO:0000313" key="2">
    <source>
        <dbReference type="Proteomes" id="UP000612808"/>
    </source>
</evidence>
<comment type="caution">
    <text evidence="1">The sequence shown here is derived from an EMBL/GenBank/DDBJ whole genome shotgun (WGS) entry which is preliminary data.</text>
</comment>
<keyword evidence="2" id="KW-1185">Reference proteome</keyword>
<sequence>MGFGQVVLPVPTGTPMGGYAFRDGTSDGVLDDLRVTAITWYDGDRRVALALVDVVCVNADLCRAARAAVPDVDVLWVAASHTHAGPETGCVPGGAATPEPWRAELTARIVAAVAAARRTERDADGLAYAGQLRGVGSVRSHVTGTPAVPLDVVEVVAAGRRVGVLAVLPVHPTVLPAANLGVSADLTGAVRRALADRFGAGTWVAVATGAAGDISTRHARQGQDQRELARLGGVAADRCVELLAGTGRPAWSAGSRLDTRSATVRLAPKPRTDTAAVLDGAAGALAAARTGGDEAAARVAAGNLDGARFAAEYGTGGAAVDAEVGAWRIGRLAVAALPGEPFLALADRVRADRPAPTLVLGYANAYPGYLPTSDAYRTDQYEVLVSAVAAGGGERLADRAADLIADLDGSAQ</sequence>
<name>A0A8J3NCX1_9ACTN</name>
<accession>A0A8J3NCX1</accession>
<organism evidence="1 2">
    <name type="scientific">Actinocatenispora rupis</name>
    <dbReference type="NCBI Taxonomy" id="519421"/>
    <lineage>
        <taxon>Bacteria</taxon>
        <taxon>Bacillati</taxon>
        <taxon>Actinomycetota</taxon>
        <taxon>Actinomycetes</taxon>
        <taxon>Micromonosporales</taxon>
        <taxon>Micromonosporaceae</taxon>
        <taxon>Actinocatenispora</taxon>
    </lineage>
</organism>
<protein>
    <recommendedName>
        <fullName evidence="3">Neutral/alkaline non-lysosomal ceramidase, N-terminal</fullName>
    </recommendedName>
</protein>
<dbReference type="EMBL" id="BOMB01000010">
    <property type="protein sequence ID" value="GID10904.1"/>
    <property type="molecule type" value="Genomic_DNA"/>
</dbReference>